<feature type="transmembrane region" description="Helical" evidence="1">
    <location>
        <begin position="125"/>
        <end position="147"/>
    </location>
</feature>
<accession>A0A7Z0K8F3</accession>
<feature type="transmembrane region" description="Helical" evidence="1">
    <location>
        <begin position="93"/>
        <end position="119"/>
    </location>
</feature>
<protein>
    <submittedName>
        <fullName evidence="2">Putative PurR-regulated permease PerM</fullName>
    </submittedName>
</protein>
<feature type="transmembrane region" description="Helical" evidence="1">
    <location>
        <begin position="44"/>
        <end position="65"/>
    </location>
</feature>
<name>A0A7Z0K8F3_9MICC</name>
<feature type="transmembrane region" description="Helical" evidence="1">
    <location>
        <begin position="15"/>
        <end position="38"/>
    </location>
</feature>
<keyword evidence="3" id="KW-1185">Reference proteome</keyword>
<comment type="caution">
    <text evidence="2">The sequence shown here is derived from an EMBL/GenBank/DDBJ whole genome shotgun (WGS) entry which is preliminary data.</text>
</comment>
<keyword evidence="1" id="KW-0812">Transmembrane</keyword>
<proteinExistence type="predicted"/>
<dbReference type="EMBL" id="JACCFY010000001">
    <property type="protein sequence ID" value="NYJ77569.1"/>
    <property type="molecule type" value="Genomic_DNA"/>
</dbReference>
<reference evidence="2 3" key="1">
    <citation type="submission" date="2020-07" db="EMBL/GenBank/DDBJ databases">
        <title>Sequencing the genomes of 1000 actinobacteria strains.</title>
        <authorList>
            <person name="Klenk H.-P."/>
        </authorList>
    </citation>
    <scope>NUCLEOTIDE SEQUENCE [LARGE SCALE GENOMIC DNA]</scope>
    <source>
        <strain evidence="2 3">DSM 15475</strain>
    </source>
</reference>
<dbReference type="AlphaFoldDB" id="A0A7Z0K8F3"/>
<sequence length="152" mass="16100">MVETAAGAETWQQTLVMLAGGAIPFLESYVTSFVGVLVGMPAPLAVSAAVVGNVVCTLVLTFLTGGARSMATRGKEAQPSKRRQRVAKYMDRLGVPGVCLATPLVLPTMFTAPILVGMGAKVQSVILWMTVSIIAWGVLFGFFGDWVSGWFM</sequence>
<keyword evidence="1" id="KW-1133">Transmembrane helix</keyword>
<evidence type="ECO:0000313" key="2">
    <source>
        <dbReference type="EMBL" id="NYJ77569.1"/>
    </source>
</evidence>
<organism evidence="2 3">
    <name type="scientific">Nesterenkonia xinjiangensis</name>
    <dbReference type="NCBI Taxonomy" id="225327"/>
    <lineage>
        <taxon>Bacteria</taxon>
        <taxon>Bacillati</taxon>
        <taxon>Actinomycetota</taxon>
        <taxon>Actinomycetes</taxon>
        <taxon>Micrococcales</taxon>
        <taxon>Micrococcaceae</taxon>
        <taxon>Nesterenkonia</taxon>
    </lineage>
</organism>
<keyword evidence="1" id="KW-0472">Membrane</keyword>
<evidence type="ECO:0000256" key="1">
    <source>
        <dbReference type="SAM" id="Phobius"/>
    </source>
</evidence>
<gene>
    <name evidence="2" type="ORF">HNR09_000980</name>
</gene>
<evidence type="ECO:0000313" key="3">
    <source>
        <dbReference type="Proteomes" id="UP000535437"/>
    </source>
</evidence>
<dbReference type="RefSeq" id="WP_246348727.1">
    <property type="nucleotide sequence ID" value="NZ_BAAALL010000004.1"/>
</dbReference>
<dbReference type="Proteomes" id="UP000535437">
    <property type="component" value="Unassembled WGS sequence"/>
</dbReference>